<evidence type="ECO:0000313" key="4">
    <source>
        <dbReference type="Proteomes" id="UP000031549"/>
    </source>
</evidence>
<dbReference type="PANTHER" id="PTHR34408">
    <property type="entry name" value="FAMILY PROTEIN, PUTATIVE-RELATED"/>
    <property type="match status" value="1"/>
</dbReference>
<dbReference type="RefSeq" id="WP_052324688.1">
    <property type="nucleotide sequence ID" value="NZ_JTCM02000058.1"/>
</dbReference>
<dbReference type="Pfam" id="PF08239">
    <property type="entry name" value="SH3_3"/>
    <property type="match status" value="1"/>
</dbReference>
<feature type="signal peptide" evidence="1">
    <location>
        <begin position="1"/>
        <end position="27"/>
    </location>
</feature>
<dbReference type="PANTHER" id="PTHR34408:SF1">
    <property type="entry name" value="GLYCOSYL HYDROLASE FAMILY 19 DOMAIN-CONTAINING PROTEIN HI_1415"/>
    <property type="match status" value="1"/>
</dbReference>
<keyword evidence="4" id="KW-1185">Reference proteome</keyword>
<dbReference type="AlphaFoldDB" id="A0A846HCI8"/>
<dbReference type="Gene3D" id="2.30.30.40">
    <property type="entry name" value="SH3 Domains"/>
    <property type="match status" value="2"/>
</dbReference>
<dbReference type="EMBL" id="JTCM02000058">
    <property type="protein sequence ID" value="NEU75095.1"/>
    <property type="molecule type" value="Genomic_DNA"/>
</dbReference>
<organism evidence="3 4">
    <name type="scientific">Hassallia byssoidea VB512170</name>
    <dbReference type="NCBI Taxonomy" id="1304833"/>
    <lineage>
        <taxon>Bacteria</taxon>
        <taxon>Bacillati</taxon>
        <taxon>Cyanobacteriota</taxon>
        <taxon>Cyanophyceae</taxon>
        <taxon>Nostocales</taxon>
        <taxon>Tolypothrichaceae</taxon>
        <taxon>Hassallia</taxon>
    </lineage>
</organism>
<proteinExistence type="predicted"/>
<dbReference type="InterPro" id="IPR052354">
    <property type="entry name" value="Cell_Wall_Dynamics_Protein"/>
</dbReference>
<dbReference type="Proteomes" id="UP000031549">
    <property type="component" value="Unassembled WGS sequence"/>
</dbReference>
<feature type="domain" description="SH3b" evidence="2">
    <location>
        <begin position="129"/>
        <end position="199"/>
    </location>
</feature>
<sequence>MKPLKNWQKSLAAAAMFSLITAFPAASTTVNTLTSQDIQLSIIKLASSQASDEYQLAQTPDNCRRVATQQSDNLNVRYSPDGAIIGTLRNQTLVIIENYAGDWVKISSPQSGYVSAKHLESCEQPVPPSETATSSDNCRKIFVGGVLRVRQQPSINSPILGVLESGQRVIIKNRGKDGWVPISSPVNGYIPSIVLRDCSGN</sequence>
<evidence type="ECO:0000313" key="3">
    <source>
        <dbReference type="EMBL" id="NEU75095.1"/>
    </source>
</evidence>
<protein>
    <submittedName>
        <fullName evidence="3">SH3 domain-containing protein</fullName>
    </submittedName>
</protein>
<gene>
    <name evidence="3" type="ORF">PI95_021685</name>
</gene>
<name>A0A846HCI8_9CYAN</name>
<evidence type="ECO:0000259" key="2">
    <source>
        <dbReference type="PROSITE" id="PS51781"/>
    </source>
</evidence>
<feature type="chain" id="PRO_5033034749" evidence="1">
    <location>
        <begin position="28"/>
        <end position="201"/>
    </location>
</feature>
<dbReference type="InterPro" id="IPR003646">
    <property type="entry name" value="SH3-like_bac-type"/>
</dbReference>
<evidence type="ECO:0000256" key="1">
    <source>
        <dbReference type="SAM" id="SignalP"/>
    </source>
</evidence>
<accession>A0A846HCI8</accession>
<keyword evidence="1" id="KW-0732">Signal</keyword>
<dbReference type="PROSITE" id="PS51781">
    <property type="entry name" value="SH3B"/>
    <property type="match status" value="1"/>
</dbReference>
<reference evidence="3 4" key="1">
    <citation type="journal article" date="2015" name="Genome Announc.">
        <title>Draft Genome Sequence of Cyanobacterium Hassallia byssoidea Strain VB512170, Isolated from Monuments in India.</title>
        <authorList>
            <person name="Singh D."/>
            <person name="Chandrababunaidu M.M."/>
            <person name="Panda A."/>
            <person name="Sen D."/>
            <person name="Bhattacharyya S."/>
            <person name="Adhikary S.P."/>
            <person name="Tripathy S."/>
        </authorList>
    </citation>
    <scope>NUCLEOTIDE SEQUENCE [LARGE SCALE GENOMIC DNA]</scope>
    <source>
        <strain evidence="3 4">VB512170</strain>
    </source>
</reference>
<comment type="caution">
    <text evidence="3">The sequence shown here is derived from an EMBL/GenBank/DDBJ whole genome shotgun (WGS) entry which is preliminary data.</text>
</comment>